<evidence type="ECO:0000256" key="1">
    <source>
        <dbReference type="SAM" id="Phobius"/>
    </source>
</evidence>
<accession>A0A8I0HFH8</accession>
<keyword evidence="1" id="KW-0812">Transmembrane</keyword>
<protein>
    <submittedName>
        <fullName evidence="2">Methionine/alanine import NSS transporter subunit MetS</fullName>
    </submittedName>
</protein>
<dbReference type="NCBIfam" id="NF033493">
    <property type="entry name" value="MetS_like_NSS"/>
    <property type="match status" value="1"/>
</dbReference>
<evidence type="ECO:0000313" key="2">
    <source>
        <dbReference type="EMBL" id="MBD8030851.1"/>
    </source>
</evidence>
<dbReference type="NCBIfam" id="NF033494">
    <property type="entry name" value="NSS_import_MetS"/>
    <property type="match status" value="1"/>
</dbReference>
<keyword evidence="3" id="KW-1185">Reference proteome</keyword>
<sequence>MSTTAIIMMILFIVVIWGGLIISAIALRKEPDERTGAFGTSPHATDTVLIGQELGRASSQ</sequence>
<name>A0A8I0HFH8_9CORY</name>
<dbReference type="RefSeq" id="WP_191734098.1">
    <property type="nucleotide sequence ID" value="NZ_JACSPR010000008.1"/>
</dbReference>
<dbReference type="Proteomes" id="UP000650224">
    <property type="component" value="Unassembled WGS sequence"/>
</dbReference>
<dbReference type="InterPro" id="IPR031596">
    <property type="entry name" value="MaAIMP_sms"/>
</dbReference>
<feature type="transmembrane region" description="Helical" evidence="1">
    <location>
        <begin position="6"/>
        <end position="27"/>
    </location>
</feature>
<gene>
    <name evidence="2" type="primary">metS</name>
    <name evidence="2" type="ORF">H9627_11060</name>
</gene>
<reference evidence="2 3" key="1">
    <citation type="submission" date="2020-08" db="EMBL/GenBank/DDBJ databases">
        <title>A Genomic Blueprint of the Chicken Gut Microbiome.</title>
        <authorList>
            <person name="Gilroy R."/>
            <person name="Ravi A."/>
            <person name="Getino M."/>
            <person name="Pursley I."/>
            <person name="Horton D.L."/>
            <person name="Alikhan N.-F."/>
            <person name="Baker D."/>
            <person name="Gharbi K."/>
            <person name="Hall N."/>
            <person name="Watson M."/>
            <person name="Adriaenssens E.M."/>
            <person name="Foster-Nyarko E."/>
            <person name="Jarju S."/>
            <person name="Secka A."/>
            <person name="Antonio M."/>
            <person name="Oren A."/>
            <person name="Chaudhuri R."/>
            <person name="La Ragione R.M."/>
            <person name="Hildebrand F."/>
            <person name="Pallen M.J."/>
        </authorList>
    </citation>
    <scope>NUCLEOTIDE SEQUENCE [LARGE SCALE GENOMIC DNA]</scope>
    <source>
        <strain evidence="2 3">Sa1YVA5</strain>
    </source>
</reference>
<comment type="caution">
    <text evidence="2">The sequence shown here is derived from an EMBL/GenBank/DDBJ whole genome shotgun (WGS) entry which is preliminary data.</text>
</comment>
<dbReference type="EMBL" id="JACSPR010000008">
    <property type="protein sequence ID" value="MBD8030851.1"/>
    <property type="molecule type" value="Genomic_DNA"/>
</dbReference>
<keyword evidence="1" id="KW-1133">Transmembrane helix</keyword>
<keyword evidence="1" id="KW-0472">Membrane</keyword>
<dbReference type="AlphaFoldDB" id="A0A8I0HFH8"/>
<organism evidence="2 3">
    <name type="scientific">Corynebacterium gallinarum</name>
    <dbReference type="NCBI Taxonomy" id="2762214"/>
    <lineage>
        <taxon>Bacteria</taxon>
        <taxon>Bacillati</taxon>
        <taxon>Actinomycetota</taxon>
        <taxon>Actinomycetes</taxon>
        <taxon>Mycobacteriales</taxon>
        <taxon>Corynebacteriaceae</taxon>
        <taxon>Corynebacterium</taxon>
    </lineage>
</organism>
<proteinExistence type="predicted"/>
<dbReference type="Pfam" id="PF16951">
    <property type="entry name" value="MaAIMP_sms"/>
    <property type="match status" value="1"/>
</dbReference>
<evidence type="ECO:0000313" key="3">
    <source>
        <dbReference type="Proteomes" id="UP000650224"/>
    </source>
</evidence>